<protein>
    <submittedName>
        <fullName evidence="4">GTPase Rho1</fullName>
    </submittedName>
</protein>
<dbReference type="SUPFAM" id="SSF52540">
    <property type="entry name" value="P-loop containing nucleoside triphosphate hydrolases"/>
    <property type="match status" value="1"/>
</dbReference>
<proteinExistence type="predicted"/>
<feature type="compositionally biased region" description="Basic and acidic residues" evidence="3">
    <location>
        <begin position="74"/>
        <end position="92"/>
    </location>
</feature>
<dbReference type="Gene3D" id="3.40.50.300">
    <property type="entry name" value="P-loop containing nucleotide triphosphate hydrolases"/>
    <property type="match status" value="1"/>
</dbReference>
<feature type="region of interest" description="Disordered" evidence="3">
    <location>
        <begin position="74"/>
        <end position="130"/>
    </location>
</feature>
<dbReference type="PROSITE" id="PS51420">
    <property type="entry name" value="RHO"/>
    <property type="match status" value="1"/>
</dbReference>
<dbReference type="RefSeq" id="XP_066708817.1">
    <property type="nucleotide sequence ID" value="XM_066865688.1"/>
</dbReference>
<dbReference type="PROSITE" id="PS51419">
    <property type="entry name" value="RAB"/>
    <property type="match status" value="1"/>
</dbReference>
<keyword evidence="1" id="KW-0547">Nucleotide-binding</keyword>
<dbReference type="Pfam" id="PF00071">
    <property type="entry name" value="Ras"/>
    <property type="match status" value="1"/>
</dbReference>
<gene>
    <name evidence="4" type="ORF">PG994_014279</name>
</gene>
<name>A0ABR1T4B7_9PEZI</name>
<evidence type="ECO:0000256" key="2">
    <source>
        <dbReference type="ARBA" id="ARBA00023134"/>
    </source>
</evidence>
<dbReference type="PANTHER" id="PTHR24072">
    <property type="entry name" value="RHO FAMILY GTPASE"/>
    <property type="match status" value="1"/>
</dbReference>
<dbReference type="SMART" id="SM00174">
    <property type="entry name" value="RHO"/>
    <property type="match status" value="1"/>
</dbReference>
<organism evidence="4 5">
    <name type="scientific">Apiospora phragmitis</name>
    <dbReference type="NCBI Taxonomy" id="2905665"/>
    <lineage>
        <taxon>Eukaryota</taxon>
        <taxon>Fungi</taxon>
        <taxon>Dikarya</taxon>
        <taxon>Ascomycota</taxon>
        <taxon>Pezizomycotina</taxon>
        <taxon>Sordariomycetes</taxon>
        <taxon>Xylariomycetidae</taxon>
        <taxon>Amphisphaeriales</taxon>
        <taxon>Apiosporaceae</taxon>
        <taxon>Apiospora</taxon>
    </lineage>
</organism>
<feature type="compositionally biased region" description="Polar residues" evidence="3">
    <location>
        <begin position="114"/>
        <end position="124"/>
    </location>
</feature>
<dbReference type="InterPro" id="IPR027417">
    <property type="entry name" value="P-loop_NTPase"/>
</dbReference>
<dbReference type="InterPro" id="IPR001806">
    <property type="entry name" value="Small_GTPase"/>
</dbReference>
<dbReference type="PRINTS" id="PR00449">
    <property type="entry name" value="RASTRNSFRMNG"/>
</dbReference>
<dbReference type="EMBL" id="JAQQWL010000015">
    <property type="protein sequence ID" value="KAK8041272.1"/>
    <property type="molecule type" value="Genomic_DNA"/>
</dbReference>
<dbReference type="SMART" id="SM00173">
    <property type="entry name" value="RAS"/>
    <property type="match status" value="1"/>
</dbReference>
<keyword evidence="2" id="KW-0342">GTP-binding</keyword>
<keyword evidence="5" id="KW-1185">Reference proteome</keyword>
<dbReference type="GeneID" id="92098751"/>
<evidence type="ECO:0000313" key="5">
    <source>
        <dbReference type="Proteomes" id="UP001480595"/>
    </source>
</evidence>
<reference evidence="4 5" key="1">
    <citation type="submission" date="2023-01" db="EMBL/GenBank/DDBJ databases">
        <title>Analysis of 21 Apiospora genomes using comparative genomics revels a genus with tremendous synthesis potential of carbohydrate active enzymes and secondary metabolites.</title>
        <authorList>
            <person name="Sorensen T."/>
        </authorList>
    </citation>
    <scope>NUCLEOTIDE SEQUENCE [LARGE SCALE GENOMIC DNA]</scope>
    <source>
        <strain evidence="4 5">CBS 135458</strain>
    </source>
</reference>
<evidence type="ECO:0000256" key="1">
    <source>
        <dbReference type="ARBA" id="ARBA00022741"/>
    </source>
</evidence>
<dbReference type="InterPro" id="IPR003578">
    <property type="entry name" value="Small_GTPase_Rho"/>
</dbReference>
<dbReference type="SMART" id="SM00175">
    <property type="entry name" value="RAB"/>
    <property type="match status" value="1"/>
</dbReference>
<accession>A0ABR1T4B7</accession>
<feature type="region of interest" description="Disordered" evidence="3">
    <location>
        <begin position="17"/>
        <end position="38"/>
    </location>
</feature>
<evidence type="ECO:0000256" key="3">
    <source>
        <dbReference type="SAM" id="MobiDB-lite"/>
    </source>
</evidence>
<dbReference type="Proteomes" id="UP001480595">
    <property type="component" value="Unassembled WGS sequence"/>
</dbReference>
<evidence type="ECO:0000313" key="4">
    <source>
        <dbReference type="EMBL" id="KAK8041272.1"/>
    </source>
</evidence>
<sequence>MAEFTFLSSTLSADFGFTAPPARDTNKVPTSPQPEPQYHTPIAKDFSFSLPNIWRSNNNVLRWAFEIPEVTREDPIKESDASREKRCLDKQKASNYSQAGHDGGQHRNKRAKHQQSIPNHQQPVKQRRRDRLLQSARNIGGSILDGINCSMDPFRDLSSELDGSTIQGSATPPGTPVHFVPSRPHLRFVFVGDQMCGKSSMLHRFCRGVFNETWSPTKYEMYQQPVVMDDQVIDLELWDTSGKLELHQLSRLSYLSWDAVFICFSVNNDKKFTHAQGRWMMEVRKYCRGAPVFLVGLKKDTRVGSGLWAPLFPAFDTRIGATEGAMAATGMGAVKYLECSAKTGDGVNRVFEESLRHLQATRHDLGNPEPSRGSGLRQLLCFQ</sequence>
<dbReference type="CDD" id="cd00157">
    <property type="entry name" value="Rho"/>
    <property type="match status" value="1"/>
</dbReference>
<comment type="caution">
    <text evidence="4">The sequence shown here is derived from an EMBL/GenBank/DDBJ whole genome shotgun (WGS) entry which is preliminary data.</text>
</comment>